<name>A0A1B2DIL7_9BACL</name>
<sequence length="154" mass="17216">MAFLHAGDTISGQEGRAYAKINGQNEEMFYIKTLEASVEKTKAEIKTLGHRALQHKATGWSGTGSMTVYYVTSKFRQMMLDYVKTGIDTNFDVHIINEDPTSTIGRQEVVLYNVNLNKVIIGKLDTESEALEEELEFTFDGVDIAESFKAPARV</sequence>
<dbReference type="InterPro" id="IPR038628">
    <property type="entry name" value="XkdM-like_sf"/>
</dbReference>
<protein>
    <submittedName>
        <fullName evidence="1">Phage portal protein</fullName>
    </submittedName>
</protein>
<evidence type="ECO:0000313" key="1">
    <source>
        <dbReference type="EMBL" id="ANY67580.1"/>
    </source>
</evidence>
<gene>
    <name evidence="1" type="ORF">BBD42_14685</name>
</gene>
<reference evidence="1" key="1">
    <citation type="submission" date="2016-08" db="EMBL/GenBank/DDBJ databases">
        <title>Complete Genome Seqeunce of Paenibacillus sp. BIHB 4019 from tea rhizoplane.</title>
        <authorList>
            <person name="Thakur R."/>
            <person name="Swarnkar M.K."/>
            <person name="Gulati A."/>
        </authorList>
    </citation>
    <scope>NUCLEOTIDE SEQUENCE [LARGE SCALE GENOMIC DNA]</scope>
    <source>
        <strain evidence="1">BIHB4019</strain>
    </source>
</reference>
<dbReference type="SUPFAM" id="SSF69279">
    <property type="entry name" value="Phage tail proteins"/>
    <property type="match status" value="1"/>
</dbReference>
<dbReference type="RefSeq" id="WP_046229141.1">
    <property type="nucleotide sequence ID" value="NZ_CP016808.1"/>
</dbReference>
<accession>A0A1B2DIL7</accession>
<dbReference type="InterPro" id="IPR018989">
    <property type="entry name" value="DUF2001"/>
</dbReference>
<dbReference type="Gene3D" id="2.30.110.40">
    <property type="entry name" value="Phage tail tube protein"/>
    <property type="match status" value="1"/>
</dbReference>
<dbReference type="AlphaFoldDB" id="A0A1B2DIL7"/>
<dbReference type="Pfam" id="PF09393">
    <property type="entry name" value="DUF2001"/>
    <property type="match status" value="1"/>
</dbReference>
<dbReference type="EMBL" id="CP016808">
    <property type="protein sequence ID" value="ANY67580.1"/>
    <property type="molecule type" value="Genomic_DNA"/>
</dbReference>
<proteinExistence type="predicted"/>
<organism evidence="1">
    <name type="scientific">Paenibacillus sp. BIHB 4019</name>
    <dbReference type="NCBI Taxonomy" id="1870819"/>
    <lineage>
        <taxon>Bacteria</taxon>
        <taxon>Bacillati</taxon>
        <taxon>Bacillota</taxon>
        <taxon>Bacilli</taxon>
        <taxon>Bacillales</taxon>
        <taxon>Paenibacillaceae</taxon>
        <taxon>Paenibacillus</taxon>
    </lineage>
</organism>